<reference evidence="2 3" key="1">
    <citation type="submission" date="2023-07" db="EMBL/GenBank/DDBJ databases">
        <title>Sorghum-associated microbial communities from plants grown in Nebraska, USA.</title>
        <authorList>
            <person name="Schachtman D."/>
        </authorList>
    </citation>
    <scope>NUCLEOTIDE SEQUENCE [LARGE SCALE GENOMIC DNA]</scope>
    <source>
        <strain evidence="2 3">BE332</strain>
    </source>
</reference>
<organism evidence="2 3">
    <name type="scientific">Cellulomonas humilata</name>
    <dbReference type="NCBI Taxonomy" id="144055"/>
    <lineage>
        <taxon>Bacteria</taxon>
        <taxon>Bacillati</taxon>
        <taxon>Actinomycetota</taxon>
        <taxon>Actinomycetes</taxon>
        <taxon>Micrococcales</taxon>
        <taxon>Cellulomonadaceae</taxon>
        <taxon>Cellulomonas</taxon>
    </lineage>
</organism>
<proteinExistence type="predicted"/>
<accession>A0ABU0EFR2</accession>
<dbReference type="RefSeq" id="WP_307492605.1">
    <property type="nucleotide sequence ID" value="NZ_JAUSVB010000003.1"/>
</dbReference>
<dbReference type="SUPFAM" id="SSF46785">
    <property type="entry name" value="Winged helix' DNA-binding domain"/>
    <property type="match status" value="1"/>
</dbReference>
<evidence type="ECO:0000313" key="2">
    <source>
        <dbReference type="EMBL" id="MDQ0374118.1"/>
    </source>
</evidence>
<feature type="domain" description="Transcription regulator PadR N-terminal" evidence="1">
    <location>
        <begin position="19"/>
        <end position="90"/>
    </location>
</feature>
<dbReference type="Proteomes" id="UP001239626">
    <property type="component" value="Unassembled WGS sequence"/>
</dbReference>
<dbReference type="EMBL" id="JAUSVB010000003">
    <property type="protein sequence ID" value="MDQ0374118.1"/>
    <property type="molecule type" value="Genomic_DNA"/>
</dbReference>
<dbReference type="InterPro" id="IPR036388">
    <property type="entry name" value="WH-like_DNA-bd_sf"/>
</dbReference>
<evidence type="ECO:0000259" key="1">
    <source>
        <dbReference type="Pfam" id="PF03551"/>
    </source>
</evidence>
<dbReference type="Pfam" id="PF03551">
    <property type="entry name" value="PadR"/>
    <property type="match status" value="1"/>
</dbReference>
<gene>
    <name evidence="2" type="ORF">J2X26_002439</name>
</gene>
<dbReference type="Gene3D" id="1.10.10.10">
    <property type="entry name" value="Winged helix-like DNA-binding domain superfamily/Winged helix DNA-binding domain"/>
    <property type="match status" value="1"/>
</dbReference>
<evidence type="ECO:0000313" key="3">
    <source>
        <dbReference type="Proteomes" id="UP001239626"/>
    </source>
</evidence>
<keyword evidence="3" id="KW-1185">Reference proteome</keyword>
<dbReference type="InterPro" id="IPR036390">
    <property type="entry name" value="WH_DNA-bd_sf"/>
</dbReference>
<name>A0ABU0EFR2_9CELL</name>
<protein>
    <submittedName>
        <fullName evidence="2">PadR family transcriptional regulator PadR</fullName>
    </submittedName>
</protein>
<dbReference type="InterPro" id="IPR005149">
    <property type="entry name" value="Tscrpt_reg_PadR_N"/>
</dbReference>
<dbReference type="PANTHER" id="PTHR33169">
    <property type="entry name" value="PADR-FAMILY TRANSCRIPTIONAL REGULATOR"/>
    <property type="match status" value="1"/>
</dbReference>
<comment type="caution">
    <text evidence="2">The sequence shown here is derived from an EMBL/GenBank/DDBJ whole genome shotgun (WGS) entry which is preliminary data.</text>
</comment>
<sequence>MSSDPWPGEWLRGVLDVCVLAVLAEGSTYGYAITARLDELGLGSVKGGTLYPLLVRLEQADLVTTQWRPGVGGPGRKYFALTPAGRAELSRRGSAWRAFADLTVAIVDPSADPTAAAFAASAPSERLPTPRRTA</sequence>
<dbReference type="InterPro" id="IPR052509">
    <property type="entry name" value="Metal_resp_DNA-bind_regulator"/>
</dbReference>
<dbReference type="PANTHER" id="PTHR33169:SF14">
    <property type="entry name" value="TRANSCRIPTIONAL REGULATOR RV3488"/>
    <property type="match status" value="1"/>
</dbReference>